<reference evidence="6" key="2">
    <citation type="submission" date="2023-08" db="EMBL/GenBank/DDBJ databases">
        <authorList>
            <person name="Luo J."/>
        </authorList>
    </citation>
    <scope>NUCLEOTIDE SEQUENCE</scope>
    <source>
        <strain evidence="6">DSM 25064</strain>
    </source>
</reference>
<dbReference type="SUPFAM" id="SSF48452">
    <property type="entry name" value="TPR-like"/>
    <property type="match status" value="1"/>
</dbReference>
<keyword evidence="4" id="KW-0732">Signal</keyword>
<feature type="domain" description="YbgF trimerisation" evidence="5">
    <location>
        <begin position="61"/>
        <end position="110"/>
    </location>
</feature>
<dbReference type="Proteomes" id="UP001178354">
    <property type="component" value="Unassembled WGS sequence"/>
</dbReference>
<accession>A0AAW8B3Q0</accession>
<evidence type="ECO:0000256" key="3">
    <source>
        <dbReference type="SAM" id="MobiDB-lite"/>
    </source>
</evidence>
<dbReference type="InterPro" id="IPR019734">
    <property type="entry name" value="TPR_rpt"/>
</dbReference>
<keyword evidence="1" id="KW-0802">TPR repeat</keyword>
<evidence type="ECO:0000313" key="7">
    <source>
        <dbReference type="Proteomes" id="UP001178354"/>
    </source>
</evidence>
<evidence type="ECO:0000259" key="5">
    <source>
        <dbReference type="Pfam" id="PF16331"/>
    </source>
</evidence>
<dbReference type="AlphaFoldDB" id="A0AAW8B3Q0"/>
<dbReference type="Pfam" id="PF13181">
    <property type="entry name" value="TPR_8"/>
    <property type="match status" value="1"/>
</dbReference>
<feature type="signal peptide" evidence="4">
    <location>
        <begin position="1"/>
        <end position="20"/>
    </location>
</feature>
<keyword evidence="7" id="KW-1185">Reference proteome</keyword>
<dbReference type="InterPro" id="IPR014162">
    <property type="entry name" value="CpoB_C"/>
</dbReference>
<gene>
    <name evidence="6" type="primary">ybgF</name>
    <name evidence="6" type="ORF">Q8A57_06205</name>
</gene>
<dbReference type="Gene3D" id="1.25.40.10">
    <property type="entry name" value="Tetratricopeptide repeat domain"/>
    <property type="match status" value="1"/>
</dbReference>
<dbReference type="RefSeq" id="WP_305170107.1">
    <property type="nucleotide sequence ID" value="NZ_JAUUUU010000002.1"/>
</dbReference>
<feature type="region of interest" description="Disordered" evidence="3">
    <location>
        <begin position="102"/>
        <end position="141"/>
    </location>
</feature>
<evidence type="ECO:0000256" key="1">
    <source>
        <dbReference type="PROSITE-ProRule" id="PRU00339"/>
    </source>
</evidence>
<dbReference type="Pfam" id="PF16331">
    <property type="entry name" value="TolA_bind_tri"/>
    <property type="match status" value="1"/>
</dbReference>
<evidence type="ECO:0000313" key="6">
    <source>
        <dbReference type="EMBL" id="MDP1520561.1"/>
    </source>
</evidence>
<sequence length="261" mass="28073">MRALIASTLLFACIPLTLQAAAPVSEIGSESTYNPPPIPVPVPVTPTPQPVAPAAVGDPHYQLQMLQDEVRTLRGMVEELSNDIKQLKARQLDDYMDLDRRLSGMSAGGTETQNTPTAHSASTTTSTATSPVVKPTPASGNEAADYTAAYNALKAGKTAEATALFKQHVEKYPSGTYTANAHYWLGEIYLLQNNLEQARQSFNTVTSSYPAHRKASDATFKLGLVYHLMGDNTKAKSLLEKAAAGTDNAAKLAQSYLRENF</sequence>
<dbReference type="Gene3D" id="1.20.5.110">
    <property type="match status" value="1"/>
</dbReference>
<feature type="repeat" description="TPR" evidence="1">
    <location>
        <begin position="179"/>
        <end position="212"/>
    </location>
</feature>
<name>A0AAW8B3Q0_9GAMM</name>
<dbReference type="PROSITE" id="PS50005">
    <property type="entry name" value="TPR"/>
    <property type="match status" value="1"/>
</dbReference>
<evidence type="ECO:0000256" key="4">
    <source>
        <dbReference type="SAM" id="SignalP"/>
    </source>
</evidence>
<keyword evidence="2" id="KW-0175">Coiled coil</keyword>
<reference evidence="6" key="1">
    <citation type="journal article" date="2010" name="Int. J. Syst. Evol. Microbiol.">
        <title>Porticoccus litoralis gen. nov., sp. nov., a gammaproteobacterium isolated from the Yellow Sea.</title>
        <authorList>
            <person name="Oh H.M."/>
            <person name="Kim H."/>
            <person name="Kim K.M."/>
            <person name="Min G.S."/>
            <person name="Cho J.C."/>
        </authorList>
    </citation>
    <scope>NUCLEOTIDE SEQUENCE</scope>
    <source>
        <strain evidence="6">DSM 25064</strain>
    </source>
</reference>
<protein>
    <submittedName>
        <fullName evidence="6">Tol-pal system protein YbgF</fullName>
    </submittedName>
</protein>
<dbReference type="EMBL" id="JAUUUU010000002">
    <property type="protein sequence ID" value="MDP1520561.1"/>
    <property type="molecule type" value="Genomic_DNA"/>
</dbReference>
<dbReference type="Pfam" id="PF13432">
    <property type="entry name" value="TPR_16"/>
    <property type="match status" value="1"/>
</dbReference>
<feature type="chain" id="PRO_5043364542" evidence="4">
    <location>
        <begin position="21"/>
        <end position="261"/>
    </location>
</feature>
<feature type="coiled-coil region" evidence="2">
    <location>
        <begin position="63"/>
        <end position="90"/>
    </location>
</feature>
<evidence type="ECO:0000256" key="2">
    <source>
        <dbReference type="SAM" id="Coils"/>
    </source>
</evidence>
<organism evidence="6 7">
    <name type="scientific">Porticoccus litoralis</name>
    <dbReference type="NCBI Taxonomy" id="434086"/>
    <lineage>
        <taxon>Bacteria</taxon>
        <taxon>Pseudomonadati</taxon>
        <taxon>Pseudomonadota</taxon>
        <taxon>Gammaproteobacteria</taxon>
        <taxon>Cellvibrionales</taxon>
        <taxon>Porticoccaceae</taxon>
        <taxon>Porticoccus</taxon>
    </lineage>
</organism>
<feature type="compositionally biased region" description="Low complexity" evidence="3">
    <location>
        <begin position="115"/>
        <end position="138"/>
    </location>
</feature>
<dbReference type="InterPro" id="IPR032519">
    <property type="entry name" value="YbgF_tri"/>
</dbReference>
<proteinExistence type="predicted"/>
<dbReference type="GO" id="GO:0070206">
    <property type="term" value="P:protein trimerization"/>
    <property type="evidence" value="ECO:0007669"/>
    <property type="project" value="InterPro"/>
</dbReference>
<dbReference type="NCBIfam" id="TIGR02795">
    <property type="entry name" value="tol_pal_ybgF"/>
    <property type="match status" value="1"/>
</dbReference>
<dbReference type="InterPro" id="IPR011990">
    <property type="entry name" value="TPR-like_helical_dom_sf"/>
</dbReference>
<comment type="caution">
    <text evidence="6">The sequence shown here is derived from an EMBL/GenBank/DDBJ whole genome shotgun (WGS) entry which is preliminary data.</text>
</comment>